<feature type="region of interest" description="Disordered" evidence="1">
    <location>
        <begin position="40"/>
        <end position="60"/>
    </location>
</feature>
<evidence type="ECO:0000256" key="1">
    <source>
        <dbReference type="SAM" id="MobiDB-lite"/>
    </source>
</evidence>
<keyword evidence="3" id="KW-1185">Reference proteome</keyword>
<comment type="caution">
    <text evidence="2">The sequence shown here is derived from an EMBL/GenBank/DDBJ whole genome shotgun (WGS) entry which is preliminary data.</text>
</comment>
<evidence type="ECO:0000313" key="2">
    <source>
        <dbReference type="EMBL" id="MER6618312.1"/>
    </source>
</evidence>
<sequence length="69" mass="7403">MQGPQALAILVDATLMRVVLLPVAVRLAGRANWWAPRPAAPPARHGRVLGGRRPRARTPQGVRVIATHG</sequence>
<feature type="compositionally biased region" description="Basic residues" evidence="1">
    <location>
        <begin position="44"/>
        <end position="56"/>
    </location>
</feature>
<evidence type="ECO:0008006" key="4">
    <source>
        <dbReference type="Google" id="ProtNLM"/>
    </source>
</evidence>
<gene>
    <name evidence="2" type="ORF">ABT276_34420</name>
</gene>
<accession>A0ABV1V5V5</accession>
<dbReference type="Proteomes" id="UP001445472">
    <property type="component" value="Unassembled WGS sequence"/>
</dbReference>
<evidence type="ECO:0000313" key="3">
    <source>
        <dbReference type="Proteomes" id="UP001445472"/>
    </source>
</evidence>
<proteinExistence type="predicted"/>
<organism evidence="2 3">
    <name type="scientific">Streptomyces xantholiticus</name>
    <dbReference type="NCBI Taxonomy" id="68285"/>
    <lineage>
        <taxon>Bacteria</taxon>
        <taxon>Bacillati</taxon>
        <taxon>Actinomycetota</taxon>
        <taxon>Actinomycetes</taxon>
        <taxon>Kitasatosporales</taxon>
        <taxon>Streptomycetaceae</taxon>
        <taxon>Streptomyces</taxon>
    </lineage>
</organism>
<dbReference type="EMBL" id="JBEPBX010000057">
    <property type="protein sequence ID" value="MER6618312.1"/>
    <property type="molecule type" value="Genomic_DNA"/>
</dbReference>
<protein>
    <recommendedName>
        <fullName evidence="4">Membrane transport protein MMPL domain-containing protein</fullName>
    </recommendedName>
</protein>
<dbReference type="RefSeq" id="WP_159026737.1">
    <property type="nucleotide sequence ID" value="NZ_JBEPBX010000057.1"/>
</dbReference>
<name>A0ABV1V5V5_9ACTN</name>
<reference evidence="2 3" key="1">
    <citation type="submission" date="2024-06" db="EMBL/GenBank/DDBJ databases">
        <title>The Natural Products Discovery Center: Release of the First 8490 Sequenced Strains for Exploring Actinobacteria Biosynthetic Diversity.</title>
        <authorList>
            <person name="Kalkreuter E."/>
            <person name="Kautsar S.A."/>
            <person name="Yang D."/>
            <person name="Bader C.D."/>
            <person name="Teijaro C.N."/>
            <person name="Fluegel L."/>
            <person name="Davis C.M."/>
            <person name="Simpson J.R."/>
            <person name="Lauterbach L."/>
            <person name="Steele A.D."/>
            <person name="Gui C."/>
            <person name="Meng S."/>
            <person name="Li G."/>
            <person name="Viehrig K."/>
            <person name="Ye F."/>
            <person name="Su P."/>
            <person name="Kiefer A.F."/>
            <person name="Nichols A."/>
            <person name="Cepeda A.J."/>
            <person name="Yan W."/>
            <person name="Fan B."/>
            <person name="Jiang Y."/>
            <person name="Adhikari A."/>
            <person name="Zheng C.-J."/>
            <person name="Schuster L."/>
            <person name="Cowan T.M."/>
            <person name="Smanski M.J."/>
            <person name="Chevrette M.G."/>
            <person name="De Carvalho L.P.S."/>
            <person name="Shen B."/>
        </authorList>
    </citation>
    <scope>NUCLEOTIDE SEQUENCE [LARGE SCALE GENOMIC DNA]</scope>
    <source>
        <strain evidence="2 3">NPDC000837</strain>
    </source>
</reference>